<evidence type="ECO:0000313" key="11">
    <source>
        <dbReference type="EMBL" id="OEY73827.1"/>
    </source>
</evidence>
<gene>
    <name evidence="12" type="ORF">APR40_07625</name>
    <name evidence="11" type="ORF">BHS39_07630</name>
</gene>
<dbReference type="GO" id="GO:0005886">
    <property type="term" value="C:plasma membrane"/>
    <property type="evidence" value="ECO:0007669"/>
    <property type="project" value="UniProtKB-SubCell"/>
</dbReference>
<dbReference type="PIRSF" id="PIRSF006603">
    <property type="entry name" value="DinF"/>
    <property type="match status" value="1"/>
</dbReference>
<dbReference type="EMBL" id="MJBR01000002">
    <property type="protein sequence ID" value="OEY73827.1"/>
    <property type="molecule type" value="Genomic_DNA"/>
</dbReference>
<protein>
    <recommendedName>
        <fullName evidence="9">Multidrug-efflux transporter</fullName>
    </recommendedName>
</protein>
<evidence type="ECO:0000256" key="10">
    <source>
        <dbReference type="SAM" id="Phobius"/>
    </source>
</evidence>
<feature type="transmembrane region" description="Helical" evidence="10">
    <location>
        <begin position="387"/>
        <end position="407"/>
    </location>
</feature>
<dbReference type="OrthoDB" id="9780160at2"/>
<evidence type="ECO:0000313" key="14">
    <source>
        <dbReference type="Proteomes" id="UP000232533"/>
    </source>
</evidence>
<feature type="transmembrane region" description="Helical" evidence="10">
    <location>
        <begin position="131"/>
        <end position="148"/>
    </location>
</feature>
<feature type="transmembrane region" description="Helical" evidence="10">
    <location>
        <begin position="273"/>
        <end position="294"/>
    </location>
</feature>
<evidence type="ECO:0000256" key="3">
    <source>
        <dbReference type="ARBA" id="ARBA00022449"/>
    </source>
</evidence>
<comment type="caution">
    <text evidence="12">The sequence shown here is derived from an EMBL/GenBank/DDBJ whole genome shotgun (WGS) entry which is preliminary data.</text>
</comment>
<dbReference type="RefSeq" id="WP_070052891.1">
    <property type="nucleotide sequence ID" value="NZ_FVZF01000010.1"/>
</dbReference>
<comment type="subcellular location">
    <subcellularLocation>
        <location evidence="1">Cell membrane</location>
        <topology evidence="1">Multi-pass membrane protein</topology>
    </subcellularLocation>
</comment>
<dbReference type="GO" id="GO:0015297">
    <property type="term" value="F:antiporter activity"/>
    <property type="evidence" value="ECO:0007669"/>
    <property type="project" value="UniProtKB-KW"/>
</dbReference>
<sequence length="456" mass="50454">MQLSAYTKEFSKNLHIAFPVMLGQLGHVLVGLVDNLMIGQLGPAPLAAVSLGNSMVFIALSLGIGFSFAITPLIAEADGAGDIQKGRSYFHHGAILCTINGIFLFIALLIAKPVLYYLDQPPEVVELAIPYLNIVAFSMIPLMIFQAFKQFADGLSQTKYAMYATLIANVVNVVFNYLLIYGIWIFPRLELEGAAIGTLISRFFMLWFVWEILRRKKKFAEYFKWGKKESLNSDVFKRLLNLGFPTALQMLFEVGIFTATVFLAGLLGTNPQAANQIALNLVSMTFMIAVGLGVTATIRVGNQKGLANFKDLRRIAMSTFLLVFLIEAVFALGFILLKDWLPTFYLDNVEVILLAAQLLVIAALFQLSDGLQVVILGALRGLQDVKIPTIICFISYWIIGFPVSWYFGKADNLGSMGIWLGLLAGLSASALMLYIRFHYLSKKLILQESNLAQSKI</sequence>
<evidence type="ECO:0000313" key="12">
    <source>
        <dbReference type="EMBL" id="PKD21287.1"/>
    </source>
</evidence>
<feature type="transmembrane region" description="Helical" evidence="10">
    <location>
        <begin position="413"/>
        <end position="435"/>
    </location>
</feature>
<evidence type="ECO:0000256" key="6">
    <source>
        <dbReference type="ARBA" id="ARBA00022989"/>
    </source>
</evidence>
<feature type="transmembrane region" description="Helical" evidence="10">
    <location>
        <begin position="193"/>
        <end position="213"/>
    </location>
</feature>
<keyword evidence="8 10" id="KW-0472">Membrane</keyword>
<evidence type="ECO:0000256" key="7">
    <source>
        <dbReference type="ARBA" id="ARBA00023065"/>
    </source>
</evidence>
<accession>A0A2N0U2R0</accession>
<evidence type="ECO:0000256" key="8">
    <source>
        <dbReference type="ARBA" id="ARBA00023136"/>
    </source>
</evidence>
<dbReference type="PANTHER" id="PTHR43298:SF2">
    <property type="entry name" value="FMN_FAD EXPORTER YEEO-RELATED"/>
    <property type="match status" value="1"/>
</dbReference>
<dbReference type="Pfam" id="PF01554">
    <property type="entry name" value="MatE"/>
    <property type="match status" value="2"/>
</dbReference>
<evidence type="ECO:0000313" key="13">
    <source>
        <dbReference type="Proteomes" id="UP000176009"/>
    </source>
</evidence>
<keyword evidence="3" id="KW-0050">Antiport</keyword>
<dbReference type="GO" id="GO:0042910">
    <property type="term" value="F:xenobiotic transmembrane transporter activity"/>
    <property type="evidence" value="ECO:0007669"/>
    <property type="project" value="InterPro"/>
</dbReference>
<feature type="transmembrane region" description="Helical" evidence="10">
    <location>
        <begin position="53"/>
        <end position="77"/>
    </location>
</feature>
<dbReference type="InterPro" id="IPR050222">
    <property type="entry name" value="MATE_MdtK"/>
</dbReference>
<dbReference type="EMBL" id="LKTR01000004">
    <property type="protein sequence ID" value="PKD21287.1"/>
    <property type="molecule type" value="Genomic_DNA"/>
</dbReference>
<keyword evidence="6 10" id="KW-1133">Transmembrane helix</keyword>
<feature type="transmembrane region" description="Helical" evidence="10">
    <location>
        <begin position="349"/>
        <end position="367"/>
    </location>
</feature>
<reference evidence="12 14" key="1">
    <citation type="submission" date="2015-10" db="EMBL/GenBank/DDBJ databases">
        <title>Draft genome sequence of Salegentibacter salinarum KCTC 12975.</title>
        <authorList>
            <person name="Lin W."/>
            <person name="Zheng Q."/>
        </authorList>
    </citation>
    <scope>NUCLEOTIDE SEQUENCE [LARGE SCALE GENOMIC DNA]</scope>
    <source>
        <strain evidence="12 14">KCTC 12974</strain>
    </source>
</reference>
<dbReference type="CDD" id="cd13131">
    <property type="entry name" value="MATE_NorM_like"/>
    <property type="match status" value="1"/>
</dbReference>
<feature type="transmembrane region" description="Helical" evidence="10">
    <location>
        <begin position="247"/>
        <end position="267"/>
    </location>
</feature>
<feature type="transmembrane region" description="Helical" evidence="10">
    <location>
        <begin position="12"/>
        <end position="33"/>
    </location>
</feature>
<keyword evidence="7" id="KW-0406">Ion transport</keyword>
<evidence type="ECO:0000256" key="9">
    <source>
        <dbReference type="ARBA" id="ARBA00031636"/>
    </source>
</evidence>
<dbReference type="AlphaFoldDB" id="A0A2N0U2R0"/>
<evidence type="ECO:0000256" key="1">
    <source>
        <dbReference type="ARBA" id="ARBA00004651"/>
    </source>
</evidence>
<dbReference type="NCBIfam" id="TIGR00797">
    <property type="entry name" value="matE"/>
    <property type="match status" value="1"/>
</dbReference>
<organism evidence="12 14">
    <name type="scientific">Salegentibacter salarius</name>
    <dbReference type="NCBI Taxonomy" id="435906"/>
    <lineage>
        <taxon>Bacteria</taxon>
        <taxon>Pseudomonadati</taxon>
        <taxon>Bacteroidota</taxon>
        <taxon>Flavobacteriia</taxon>
        <taxon>Flavobacteriales</taxon>
        <taxon>Flavobacteriaceae</taxon>
        <taxon>Salegentibacter</taxon>
    </lineage>
</organism>
<dbReference type="PANTHER" id="PTHR43298">
    <property type="entry name" value="MULTIDRUG RESISTANCE PROTEIN NORM-RELATED"/>
    <property type="match status" value="1"/>
</dbReference>
<proteinExistence type="predicted"/>
<keyword evidence="2" id="KW-0813">Transport</keyword>
<dbReference type="InterPro" id="IPR002528">
    <property type="entry name" value="MATE_fam"/>
</dbReference>
<evidence type="ECO:0000256" key="5">
    <source>
        <dbReference type="ARBA" id="ARBA00022692"/>
    </source>
</evidence>
<keyword evidence="5 10" id="KW-0812">Transmembrane</keyword>
<feature type="transmembrane region" description="Helical" evidence="10">
    <location>
        <begin position="89"/>
        <end position="111"/>
    </location>
</feature>
<dbReference type="GO" id="GO:0006811">
    <property type="term" value="P:monoatomic ion transport"/>
    <property type="evidence" value="ECO:0007669"/>
    <property type="project" value="UniProtKB-KW"/>
</dbReference>
<reference evidence="11 13" key="2">
    <citation type="submission" date="2016-09" db="EMBL/GenBank/DDBJ databases">
        <title>Genome Sequence of Salegentibacter salarius,Isolated from a Marine Solar Saltern of the Yellow Sea in South Korea.</title>
        <authorList>
            <person name="Zheng Q."/>
            <person name="Liu Y."/>
        </authorList>
    </citation>
    <scope>NUCLEOTIDE SEQUENCE [LARGE SCALE GENOMIC DNA]</scope>
    <source>
        <strain evidence="11 13">KCTC 12974</strain>
    </source>
</reference>
<keyword evidence="4" id="KW-1003">Cell membrane</keyword>
<dbReference type="Proteomes" id="UP000232533">
    <property type="component" value="Unassembled WGS sequence"/>
</dbReference>
<keyword evidence="13" id="KW-1185">Reference proteome</keyword>
<name>A0A2N0U2R0_9FLAO</name>
<dbReference type="Proteomes" id="UP000176009">
    <property type="component" value="Unassembled WGS sequence"/>
</dbReference>
<dbReference type="InterPro" id="IPR048279">
    <property type="entry name" value="MdtK-like"/>
</dbReference>
<evidence type="ECO:0000256" key="2">
    <source>
        <dbReference type="ARBA" id="ARBA00022448"/>
    </source>
</evidence>
<evidence type="ECO:0000256" key="4">
    <source>
        <dbReference type="ARBA" id="ARBA00022475"/>
    </source>
</evidence>
<feature type="transmembrane region" description="Helical" evidence="10">
    <location>
        <begin position="315"/>
        <end position="337"/>
    </location>
</feature>
<feature type="transmembrane region" description="Helical" evidence="10">
    <location>
        <begin position="160"/>
        <end position="187"/>
    </location>
</feature>